<accession>A0A7X1V4B3</accession>
<name>A0A7X1V4B3_STRMT</name>
<gene>
    <name evidence="2" type="ORF">GEZ89_02015</name>
</gene>
<dbReference type="PANTHER" id="PTHR32182:SF22">
    <property type="entry name" value="ATP-DEPENDENT ENDONUCLEASE, OLD FAMILY-RELATED"/>
    <property type="match status" value="1"/>
</dbReference>
<dbReference type="AlphaFoldDB" id="A0A7X1V4B3"/>
<evidence type="ECO:0000313" key="3">
    <source>
        <dbReference type="Proteomes" id="UP000467560"/>
    </source>
</evidence>
<reference evidence="2 3" key="1">
    <citation type="submission" date="2019-10" db="EMBL/GenBank/DDBJ databases">
        <title>Streptococcus mitis of the oral and urogenital tracts.</title>
        <authorList>
            <person name="Price T."/>
            <person name="Mores C.R."/>
            <person name="Putonti C."/>
            <person name="Wolfe A.J."/>
        </authorList>
    </citation>
    <scope>NUCLEOTIDE SEQUENCE [LARGE SCALE GENOMIC DNA]</scope>
    <source>
        <strain evidence="2 3">SM16</strain>
    </source>
</reference>
<organism evidence="2 3">
    <name type="scientific">Streptococcus mitis</name>
    <dbReference type="NCBI Taxonomy" id="28037"/>
    <lineage>
        <taxon>Bacteria</taxon>
        <taxon>Bacillati</taxon>
        <taxon>Bacillota</taxon>
        <taxon>Bacilli</taxon>
        <taxon>Lactobacillales</taxon>
        <taxon>Streptococcaceae</taxon>
        <taxon>Streptococcus</taxon>
        <taxon>Streptococcus mitis group</taxon>
    </lineage>
</organism>
<dbReference type="EMBL" id="WIJK01000004">
    <property type="protein sequence ID" value="MQQ51762.1"/>
    <property type="molecule type" value="Genomic_DNA"/>
</dbReference>
<dbReference type="SUPFAM" id="SSF52540">
    <property type="entry name" value="P-loop containing nucleoside triphosphate hydrolases"/>
    <property type="match status" value="1"/>
</dbReference>
<dbReference type="GO" id="GO:0016887">
    <property type="term" value="F:ATP hydrolysis activity"/>
    <property type="evidence" value="ECO:0007669"/>
    <property type="project" value="InterPro"/>
</dbReference>
<evidence type="ECO:0000259" key="1">
    <source>
        <dbReference type="Pfam" id="PF13304"/>
    </source>
</evidence>
<dbReference type="GO" id="GO:0005524">
    <property type="term" value="F:ATP binding"/>
    <property type="evidence" value="ECO:0007669"/>
    <property type="project" value="InterPro"/>
</dbReference>
<dbReference type="InterPro" id="IPR027417">
    <property type="entry name" value="P-loop_NTPase"/>
</dbReference>
<sequence length="509" mass="60844">MKCDAEKDEINFRLVEYFSVLINQIISYNHLKRSQSYRENFLNFHLALVADRRNIKLQYQSIRDKFNFFIQPQTITDDLKFYQVKDEGIEWIEIWHLLFIFNVYFDYLKTTKDDIDDIYIKQMHDILEKCYDALLKINEKEEYNHYSDWVFEEWKELLHTVRNLIDTPLYNENIQSRWNDFWRKNKGLCTKVAEAVGYISYFEIYEDDISIKYKLIPEKVWEDLKKIVKSGKELESLQRFENFLYELQDINEDFTKISLIVDCISKIKIPDVLNSIHVRWVGLSSGELGLLKSFANLYSAKINLQGKTFPGVATTNYVLLFDEIDLGLHPEWQRKWISRALPIIEKIFHDKHLQVIITTHSPIFLSDIYKENILFLTRDNNEETNDRLFEKTFGQNIYTLFKDSFFLQDVMGEYAYNTIKDTIEYLSFKVNSNSSYSREENLYNYSDEIINEKIAKKVIDSVGEPIIANQLKELFYRAFPNKNDESIEIRNRIAQLQKKLEQLEGERSQ</sequence>
<evidence type="ECO:0000313" key="2">
    <source>
        <dbReference type="EMBL" id="MQQ51762.1"/>
    </source>
</evidence>
<proteinExistence type="predicted"/>
<feature type="domain" description="ATPase AAA-type core" evidence="1">
    <location>
        <begin position="307"/>
        <end position="365"/>
    </location>
</feature>
<dbReference type="Pfam" id="PF13304">
    <property type="entry name" value="AAA_21"/>
    <property type="match status" value="1"/>
</dbReference>
<dbReference type="Proteomes" id="UP000467560">
    <property type="component" value="Unassembled WGS sequence"/>
</dbReference>
<dbReference type="GO" id="GO:0006302">
    <property type="term" value="P:double-strand break repair"/>
    <property type="evidence" value="ECO:0007669"/>
    <property type="project" value="TreeGrafter"/>
</dbReference>
<dbReference type="InterPro" id="IPR003959">
    <property type="entry name" value="ATPase_AAA_core"/>
</dbReference>
<comment type="caution">
    <text evidence="2">The sequence shown here is derived from an EMBL/GenBank/DDBJ whole genome shotgun (WGS) entry which is preliminary data.</text>
</comment>
<dbReference type="PANTHER" id="PTHR32182">
    <property type="entry name" value="DNA REPLICATION AND REPAIR PROTEIN RECF"/>
    <property type="match status" value="1"/>
</dbReference>
<protein>
    <submittedName>
        <fullName evidence="2">AAA family ATPase</fullName>
    </submittedName>
</protein>
<dbReference type="Gene3D" id="3.40.50.300">
    <property type="entry name" value="P-loop containing nucleotide triphosphate hydrolases"/>
    <property type="match status" value="1"/>
</dbReference>
<dbReference type="GO" id="GO:0000731">
    <property type="term" value="P:DNA synthesis involved in DNA repair"/>
    <property type="evidence" value="ECO:0007669"/>
    <property type="project" value="TreeGrafter"/>
</dbReference>